<sequence>MRDPAGPALIVGASGGIGGALYQHLSRERRVVSISSQAKCRADWFESDYSESSLENISESVDCRFSLIIICNGFLHGDGLMPEKRVVDLEPQSLALAFERNAIIPSMVLKHFRTHIEQVREAHCGVLSARIGSIGDNRSGGWYSYRCSKAALNMIVKTLAIELGRTHKNLALVALHPGTTQSNLSDPFLRRSSHQRASAKITAQRIERVLTSLTPLDSGGFFDWQGNSVQW</sequence>
<proteinExistence type="predicted"/>
<organism evidence="1 2">
    <name type="scientific">OM182 bacterium</name>
    <dbReference type="NCBI Taxonomy" id="2510334"/>
    <lineage>
        <taxon>Bacteria</taxon>
        <taxon>Pseudomonadati</taxon>
        <taxon>Pseudomonadota</taxon>
        <taxon>Gammaproteobacteria</taxon>
        <taxon>OMG group</taxon>
        <taxon>OM182 clade</taxon>
    </lineage>
</organism>
<dbReference type="InterPro" id="IPR002347">
    <property type="entry name" value="SDR_fam"/>
</dbReference>
<dbReference type="PRINTS" id="PR00081">
    <property type="entry name" value="GDHRDH"/>
</dbReference>
<dbReference type="Proteomes" id="UP000316199">
    <property type="component" value="Unassembled WGS sequence"/>
</dbReference>
<dbReference type="InterPro" id="IPR051468">
    <property type="entry name" value="Fungal_SecMetab_SDRs"/>
</dbReference>
<dbReference type="InterPro" id="IPR036291">
    <property type="entry name" value="NAD(P)-bd_dom_sf"/>
</dbReference>
<dbReference type="EMBL" id="SHAG01000006">
    <property type="protein sequence ID" value="RZO76989.1"/>
    <property type="molecule type" value="Genomic_DNA"/>
</dbReference>
<dbReference type="Gene3D" id="3.40.50.720">
    <property type="entry name" value="NAD(P)-binding Rossmann-like Domain"/>
    <property type="match status" value="1"/>
</dbReference>
<name>A0A520S3G3_9GAMM</name>
<gene>
    <name evidence="1" type="ORF">EVA68_02920</name>
</gene>
<dbReference type="GO" id="GO:0016491">
    <property type="term" value="F:oxidoreductase activity"/>
    <property type="evidence" value="ECO:0007669"/>
    <property type="project" value="TreeGrafter"/>
</dbReference>
<dbReference type="PANTHER" id="PTHR43544">
    <property type="entry name" value="SHORT-CHAIN DEHYDROGENASE/REDUCTASE"/>
    <property type="match status" value="1"/>
</dbReference>
<dbReference type="SUPFAM" id="SSF51735">
    <property type="entry name" value="NAD(P)-binding Rossmann-fold domains"/>
    <property type="match status" value="1"/>
</dbReference>
<evidence type="ECO:0000313" key="2">
    <source>
        <dbReference type="Proteomes" id="UP000316199"/>
    </source>
</evidence>
<dbReference type="AlphaFoldDB" id="A0A520S3G3"/>
<evidence type="ECO:0000313" key="1">
    <source>
        <dbReference type="EMBL" id="RZO76989.1"/>
    </source>
</evidence>
<protein>
    <recommendedName>
        <fullName evidence="3">SDR family NAD(P)-dependent oxidoreductase</fullName>
    </recommendedName>
</protein>
<dbReference type="GO" id="GO:0005737">
    <property type="term" value="C:cytoplasm"/>
    <property type="evidence" value="ECO:0007669"/>
    <property type="project" value="TreeGrafter"/>
</dbReference>
<reference evidence="1 2" key="1">
    <citation type="submission" date="2019-02" db="EMBL/GenBank/DDBJ databases">
        <title>Prokaryotic population dynamics and viral predation in marine succession experiment using metagenomics: the confinement effect.</title>
        <authorList>
            <person name="Haro-Moreno J.M."/>
            <person name="Rodriguez-Valera F."/>
            <person name="Lopez-Perez M."/>
        </authorList>
    </citation>
    <scope>NUCLEOTIDE SEQUENCE [LARGE SCALE GENOMIC DNA]</scope>
    <source>
        <strain evidence="1">MED-G157</strain>
    </source>
</reference>
<evidence type="ECO:0008006" key="3">
    <source>
        <dbReference type="Google" id="ProtNLM"/>
    </source>
</evidence>
<dbReference type="PANTHER" id="PTHR43544:SF12">
    <property type="entry name" value="NAD(P)-BINDING ROSSMANN-FOLD SUPERFAMILY PROTEIN"/>
    <property type="match status" value="1"/>
</dbReference>
<accession>A0A520S3G3</accession>
<comment type="caution">
    <text evidence="1">The sequence shown here is derived from an EMBL/GenBank/DDBJ whole genome shotgun (WGS) entry which is preliminary data.</text>
</comment>